<organism evidence="1 2">
    <name type="scientific">Faecalibacterium prausnitzii M21/2</name>
    <dbReference type="NCBI Taxonomy" id="411485"/>
    <lineage>
        <taxon>Bacteria</taxon>
        <taxon>Bacillati</taxon>
        <taxon>Bacillota</taxon>
        <taxon>Clostridia</taxon>
        <taxon>Eubacteriales</taxon>
        <taxon>Oscillospiraceae</taxon>
        <taxon>Faecalibacterium</taxon>
    </lineage>
</organism>
<dbReference type="EMBL" id="ABED02000015">
    <property type="protein sequence ID" value="EDP22896.1"/>
    <property type="molecule type" value="Genomic_DNA"/>
</dbReference>
<name>A8S6U4_9FIRM</name>
<reference evidence="1 2" key="1">
    <citation type="submission" date="2007-09" db="EMBL/GenBank/DDBJ databases">
        <title>Draft genome sequence of Faecalibacterium prausnitzii M21/2.</title>
        <authorList>
            <person name="Sudarsanam P."/>
            <person name="Ley R."/>
            <person name="Guruge J."/>
            <person name="Turnbaugh P.J."/>
            <person name="Mahowald M."/>
            <person name="Liep D."/>
            <person name="Gordon J."/>
        </authorList>
    </citation>
    <scope>NUCLEOTIDE SEQUENCE [LARGE SCALE GENOMIC DNA]</scope>
    <source>
        <strain evidence="1 2">M21/2</strain>
    </source>
</reference>
<evidence type="ECO:0000313" key="2">
    <source>
        <dbReference type="Proteomes" id="UP000005945"/>
    </source>
</evidence>
<reference evidence="1 2" key="2">
    <citation type="submission" date="2007-09" db="EMBL/GenBank/DDBJ databases">
        <authorList>
            <person name="Fulton L."/>
            <person name="Clifton S."/>
            <person name="Fulton B."/>
            <person name="Xu J."/>
            <person name="Minx P."/>
            <person name="Pepin K.H."/>
            <person name="Johnson M."/>
            <person name="Thiruvilangam P."/>
            <person name="Bhonagiri V."/>
            <person name="Nash W.E."/>
            <person name="Mardis E.R."/>
            <person name="Wilson R.K."/>
        </authorList>
    </citation>
    <scope>NUCLEOTIDE SEQUENCE [LARGE SCALE GENOMIC DNA]</scope>
    <source>
        <strain evidence="1 2">M21/2</strain>
    </source>
</reference>
<proteinExistence type="predicted"/>
<protein>
    <submittedName>
        <fullName evidence="1">Uncharacterized protein</fullName>
    </submittedName>
</protein>
<evidence type="ECO:0000313" key="1">
    <source>
        <dbReference type="EMBL" id="EDP22896.1"/>
    </source>
</evidence>
<comment type="caution">
    <text evidence="1">The sequence shown here is derived from an EMBL/GenBank/DDBJ whole genome shotgun (WGS) entry which is preliminary data.</text>
</comment>
<dbReference type="Proteomes" id="UP000005945">
    <property type="component" value="Unassembled WGS sequence"/>
</dbReference>
<sequence length="79" mass="9216">MCSVPRKGHIFSRMFTKDNIFCEVLSRDFSTYFVKNDITVFDETIFVSSMTLYQQAVQTYIHLLILRCKTLVGECPKPL</sequence>
<gene>
    <name evidence="1" type="ORF">FAEPRAM212_00318</name>
</gene>
<dbReference type="AlphaFoldDB" id="A8S6U4"/>
<accession>A8S6U4</accession>
<dbReference type="HOGENOM" id="CLU_2600864_0_0_9"/>